<evidence type="ECO:0000256" key="2">
    <source>
        <dbReference type="SAM" id="MobiDB-lite"/>
    </source>
</evidence>
<dbReference type="InterPro" id="IPR006343">
    <property type="entry name" value="DnaB/C_C"/>
</dbReference>
<organism evidence="4 5">
    <name type="scientific">[Clostridium] citroniae WAL-19142</name>
    <dbReference type="NCBI Taxonomy" id="742734"/>
    <lineage>
        <taxon>Bacteria</taxon>
        <taxon>Bacillati</taxon>
        <taxon>Bacillota</taxon>
        <taxon>Clostridia</taxon>
        <taxon>Lachnospirales</taxon>
        <taxon>Lachnospiraceae</taxon>
        <taxon>Enterocloster</taxon>
    </lineage>
</organism>
<dbReference type="InterPro" id="IPR053162">
    <property type="entry name" value="DnaD"/>
</dbReference>
<feature type="domain" description="DnaB/C C-terminal" evidence="3">
    <location>
        <begin position="356"/>
        <end position="413"/>
    </location>
</feature>
<dbReference type="AlphaFoldDB" id="A0A0J9C8Y1"/>
<dbReference type="PATRIC" id="fig|742734.4.peg.1826"/>
<proteinExistence type="inferred from homology"/>
<feature type="compositionally biased region" description="Basic and acidic residues" evidence="2">
    <location>
        <begin position="422"/>
        <end position="437"/>
    </location>
</feature>
<feature type="compositionally biased region" description="Low complexity" evidence="2">
    <location>
        <begin position="156"/>
        <end position="180"/>
    </location>
</feature>
<comment type="caution">
    <text evidence="4">The sequence shown here is derived from an EMBL/GenBank/DDBJ whole genome shotgun (WGS) entry which is preliminary data.</text>
</comment>
<dbReference type="RefSeq" id="WP_048929673.1">
    <property type="nucleotide sequence ID" value="NZ_KQ235877.1"/>
</dbReference>
<dbReference type="Pfam" id="PF07261">
    <property type="entry name" value="DnaB_2"/>
    <property type="match status" value="2"/>
</dbReference>
<dbReference type="InterPro" id="IPR036390">
    <property type="entry name" value="WH_DNA-bd_sf"/>
</dbReference>
<feature type="region of interest" description="Disordered" evidence="2">
    <location>
        <begin position="82"/>
        <end position="214"/>
    </location>
</feature>
<evidence type="ECO:0000259" key="3">
    <source>
        <dbReference type="Pfam" id="PF07261"/>
    </source>
</evidence>
<dbReference type="OrthoDB" id="1652900at2"/>
<reference evidence="4 5" key="1">
    <citation type="submission" date="2011-04" db="EMBL/GenBank/DDBJ databases">
        <title>The Genome Sequence of Clostridium citroniae WAL-19142.</title>
        <authorList>
            <consortium name="The Broad Institute Genome Sequencing Platform"/>
            <person name="Earl A."/>
            <person name="Ward D."/>
            <person name="Feldgarden M."/>
            <person name="Gevers D."/>
            <person name="Warren Y.A."/>
            <person name="Tyrrell K.L."/>
            <person name="Citron D.M."/>
            <person name="Goldstein E.J."/>
            <person name="Daigneault M."/>
            <person name="Allen-Vercoe E."/>
            <person name="Young S.K."/>
            <person name="Zeng Q."/>
            <person name="Gargeya S."/>
            <person name="Fitzgerald M."/>
            <person name="Haas B."/>
            <person name="Abouelleil A."/>
            <person name="Alvarado L."/>
            <person name="Arachchi H.M."/>
            <person name="Berlin A."/>
            <person name="Brown A."/>
            <person name="Chapman S.B."/>
            <person name="Chen Z."/>
            <person name="Dunbar C."/>
            <person name="Freedman E."/>
            <person name="Gearin G."/>
            <person name="Gellesch M."/>
            <person name="Goldberg J."/>
            <person name="Griggs A."/>
            <person name="Gujja S."/>
            <person name="Heilman E.R."/>
            <person name="Heiman D."/>
            <person name="Howarth C."/>
            <person name="Larson L."/>
            <person name="Lui A."/>
            <person name="MacDonald P.J."/>
            <person name="Mehta T."/>
            <person name="Montmayeur A."/>
            <person name="Murphy C."/>
            <person name="Neiman D."/>
            <person name="Pearson M."/>
            <person name="Priest M."/>
            <person name="Roberts A."/>
            <person name="Saif S."/>
            <person name="Shea T."/>
            <person name="Shenoy N."/>
            <person name="Sisk P."/>
            <person name="Stolte C."/>
            <person name="Sykes S."/>
            <person name="White J."/>
            <person name="Yandava C."/>
            <person name="Wortman J."/>
            <person name="Nusbaum C."/>
            <person name="Birren B."/>
        </authorList>
    </citation>
    <scope>NUCLEOTIDE SEQUENCE [LARGE SCALE GENOMIC DNA]</scope>
    <source>
        <strain evidence="4 5">WAL-19142</strain>
    </source>
</reference>
<dbReference type="Proteomes" id="UP000037392">
    <property type="component" value="Unassembled WGS sequence"/>
</dbReference>
<feature type="region of interest" description="Disordered" evidence="2">
    <location>
        <begin position="422"/>
        <end position="460"/>
    </location>
</feature>
<gene>
    <name evidence="4" type="ORF">HMPREF9470_01703</name>
</gene>
<accession>A0A0J9C8Y1</accession>
<dbReference type="PANTHER" id="PTHR37293:SF5">
    <property type="entry name" value="DNA REPLICATION PROTEIN"/>
    <property type="match status" value="1"/>
</dbReference>
<feature type="compositionally biased region" description="Basic and acidic residues" evidence="2">
    <location>
        <begin position="83"/>
        <end position="92"/>
    </location>
</feature>
<evidence type="ECO:0000256" key="1">
    <source>
        <dbReference type="ARBA" id="ARBA00093462"/>
    </source>
</evidence>
<dbReference type="SUPFAM" id="SSF46785">
    <property type="entry name" value="Winged helix' DNA-binding domain"/>
    <property type="match status" value="1"/>
</dbReference>
<feature type="domain" description="DnaB/C C-terminal" evidence="3">
    <location>
        <begin position="262"/>
        <end position="332"/>
    </location>
</feature>
<dbReference type="InterPro" id="IPR034829">
    <property type="entry name" value="DnaD-like_sf"/>
</dbReference>
<dbReference type="SUPFAM" id="SSF158499">
    <property type="entry name" value="DnaD domain-like"/>
    <property type="match status" value="2"/>
</dbReference>
<dbReference type="Gene3D" id="1.10.10.630">
    <property type="entry name" value="DnaD domain-like"/>
    <property type="match status" value="2"/>
</dbReference>
<dbReference type="GeneID" id="93165141"/>
<dbReference type="NCBIfam" id="TIGR01446">
    <property type="entry name" value="DnaD_dom"/>
    <property type="match status" value="2"/>
</dbReference>
<dbReference type="EMBL" id="ADLK01000015">
    <property type="protein sequence ID" value="KMW21598.1"/>
    <property type="molecule type" value="Genomic_DNA"/>
</dbReference>
<feature type="compositionally biased region" description="Polar residues" evidence="2">
    <location>
        <begin position="146"/>
        <end position="155"/>
    </location>
</feature>
<comment type="similarity">
    <text evidence="1">Belongs to the DnaB/DnaD family.</text>
</comment>
<evidence type="ECO:0000313" key="5">
    <source>
        <dbReference type="Proteomes" id="UP000037392"/>
    </source>
</evidence>
<sequence>MGGNLKDRWSVPSTAVAHEFIDEYMAAANGEYVKVYLYVLRHQDEEITIEQIADALNHTESDVRRALSYWEKQGVITAAMEGRQGDCPECREVPSSSGQTAGDRGLKDGSLRGAPLRNQGAREYAVREQGIYDPVGREQHGRGQGCTEQNPPGQNSMAQSSIVQSSMAQSSMAQSSAAQSGMKQNSVGQNDAGQNSTGQNPMGQNPTGQNLMGRNAMAQNPAGQASGEPTIEVREAGDTPVYSAEQVNRLSQDEEFSQLLYIAQKYMNKVFTPRDCQVFAYLYEDLGMGSELLEYLVEYCVQNGHTSVRYIEAVARNWHEKGIRTAQEAKDYSSAYNKDSFAVMKAFGINSRKPAAPEQKLMDKWFRDYGFTREVVLEACDRTITAIHNPSFQYADKILTDWKKSGVRVLGDIRELDHKRMADKEQNAQARDKRLQKYDTGVSTQGSRPRKGAPNQFHNFEQRDTDYDALMLKQVKEWVGQQQ</sequence>
<protein>
    <recommendedName>
        <fullName evidence="3">DnaB/C C-terminal domain-containing protein</fullName>
    </recommendedName>
</protein>
<evidence type="ECO:0000313" key="4">
    <source>
        <dbReference type="EMBL" id="KMW21598.1"/>
    </source>
</evidence>
<feature type="compositionally biased region" description="Polar residues" evidence="2">
    <location>
        <begin position="181"/>
        <end position="214"/>
    </location>
</feature>
<name>A0A0J9C8Y1_9FIRM</name>
<dbReference type="PANTHER" id="PTHR37293">
    <property type="entry name" value="PHAGE REPLICATION PROTEIN-RELATED"/>
    <property type="match status" value="1"/>
</dbReference>